<dbReference type="Pfam" id="PF01121">
    <property type="entry name" value="CoaE"/>
    <property type="match status" value="1"/>
</dbReference>
<dbReference type="NCBIfam" id="TIGR00152">
    <property type="entry name" value="dephospho-CoA kinase"/>
    <property type="match status" value="1"/>
</dbReference>
<keyword evidence="3" id="KW-0472">Membrane</keyword>
<reference evidence="4" key="1">
    <citation type="journal article" date="2021" name="Open Biol.">
        <title>Shared evolutionary footprints suggest mitochondrial oxidative damage underlies multiple complex I losses in fungi.</title>
        <authorList>
            <person name="Schikora-Tamarit M.A."/>
            <person name="Marcet-Houben M."/>
            <person name="Nosek J."/>
            <person name="Gabaldon T."/>
        </authorList>
    </citation>
    <scope>NUCLEOTIDE SEQUENCE</scope>
    <source>
        <strain evidence="4">CBS6341</strain>
    </source>
</reference>
<dbReference type="OrthoDB" id="247245at2759"/>
<proteinExistence type="inferred from homology"/>
<dbReference type="CDD" id="cd02022">
    <property type="entry name" value="DPCK"/>
    <property type="match status" value="1"/>
</dbReference>
<keyword evidence="3" id="KW-1133">Transmembrane helix</keyword>
<feature type="transmembrane region" description="Helical" evidence="3">
    <location>
        <begin position="204"/>
        <end position="226"/>
    </location>
</feature>
<dbReference type="GO" id="GO:0005524">
    <property type="term" value="F:ATP binding"/>
    <property type="evidence" value="ECO:0007669"/>
    <property type="project" value="UniProtKB-KW"/>
</dbReference>
<gene>
    <name evidence="4" type="ORF">WICMUC_002138</name>
</gene>
<dbReference type="SUPFAM" id="SSF52540">
    <property type="entry name" value="P-loop containing nucleoside triphosphate hydrolases"/>
    <property type="match status" value="1"/>
</dbReference>
<sequence>MLIVGLTGGIGSGKSTVSAVLKDKHHIKIIDADLIAKQVQEPGKPAYKKIVSYYQKKVPNLLLKDGKINSPELGKYVFANRDELKILNSIVHPAVRYEIFRQILVAYFTFHKLVILDVPLLFEAGLDKFCGATIVVVCEEQVQIERLLKRNSYLTLKDVKQRIDSQMSNHVKISKADYIIDNSTTFENLYEQINGMVSRINPNIFVYLLECIPPLGFLSAITTFIIKRVHDYNIRSKEE</sequence>
<keyword evidence="2" id="KW-0067">ATP-binding</keyword>
<dbReference type="GO" id="GO:0004140">
    <property type="term" value="F:dephospho-CoA kinase activity"/>
    <property type="evidence" value="ECO:0007669"/>
    <property type="project" value="InterPro"/>
</dbReference>
<evidence type="ECO:0000256" key="1">
    <source>
        <dbReference type="ARBA" id="ARBA00022741"/>
    </source>
</evidence>
<dbReference type="AlphaFoldDB" id="A0A9P8TEU4"/>
<reference evidence="4" key="2">
    <citation type="submission" date="2021-01" db="EMBL/GenBank/DDBJ databases">
        <authorList>
            <person name="Schikora-Tamarit M.A."/>
        </authorList>
    </citation>
    <scope>NUCLEOTIDE SEQUENCE</scope>
    <source>
        <strain evidence="4">CBS6341</strain>
    </source>
</reference>
<evidence type="ECO:0000256" key="2">
    <source>
        <dbReference type="ARBA" id="ARBA00022840"/>
    </source>
</evidence>
<dbReference type="GO" id="GO:0015937">
    <property type="term" value="P:coenzyme A biosynthetic process"/>
    <property type="evidence" value="ECO:0007669"/>
    <property type="project" value="InterPro"/>
</dbReference>
<keyword evidence="3" id="KW-0812">Transmembrane</keyword>
<dbReference type="EMBL" id="JAEUBF010000666">
    <property type="protein sequence ID" value="KAH3676261.1"/>
    <property type="molecule type" value="Genomic_DNA"/>
</dbReference>
<evidence type="ECO:0000313" key="4">
    <source>
        <dbReference type="EMBL" id="KAH3676261.1"/>
    </source>
</evidence>
<dbReference type="PANTHER" id="PTHR10695:SF46">
    <property type="entry name" value="BIFUNCTIONAL COENZYME A SYNTHASE-RELATED"/>
    <property type="match status" value="1"/>
</dbReference>
<evidence type="ECO:0008006" key="6">
    <source>
        <dbReference type="Google" id="ProtNLM"/>
    </source>
</evidence>
<evidence type="ECO:0000256" key="3">
    <source>
        <dbReference type="SAM" id="Phobius"/>
    </source>
</evidence>
<dbReference type="HAMAP" id="MF_00376">
    <property type="entry name" value="Dephospho_CoA_kinase"/>
    <property type="match status" value="1"/>
</dbReference>
<dbReference type="PROSITE" id="PS51219">
    <property type="entry name" value="DPCK"/>
    <property type="match status" value="1"/>
</dbReference>
<evidence type="ECO:0000313" key="5">
    <source>
        <dbReference type="Proteomes" id="UP000769528"/>
    </source>
</evidence>
<dbReference type="Gene3D" id="3.40.50.300">
    <property type="entry name" value="P-loop containing nucleotide triphosphate hydrolases"/>
    <property type="match status" value="1"/>
</dbReference>
<keyword evidence="1" id="KW-0547">Nucleotide-binding</keyword>
<dbReference type="InterPro" id="IPR027417">
    <property type="entry name" value="P-loop_NTPase"/>
</dbReference>
<dbReference type="InterPro" id="IPR001977">
    <property type="entry name" value="Depp_CoAkinase"/>
</dbReference>
<comment type="caution">
    <text evidence="4">The sequence shown here is derived from an EMBL/GenBank/DDBJ whole genome shotgun (WGS) entry which is preliminary data.</text>
</comment>
<dbReference type="Proteomes" id="UP000769528">
    <property type="component" value="Unassembled WGS sequence"/>
</dbReference>
<dbReference type="PANTHER" id="PTHR10695">
    <property type="entry name" value="DEPHOSPHO-COA KINASE-RELATED"/>
    <property type="match status" value="1"/>
</dbReference>
<keyword evidence="5" id="KW-1185">Reference proteome</keyword>
<organism evidence="4 5">
    <name type="scientific">Wickerhamomyces mucosus</name>
    <dbReference type="NCBI Taxonomy" id="1378264"/>
    <lineage>
        <taxon>Eukaryota</taxon>
        <taxon>Fungi</taxon>
        <taxon>Dikarya</taxon>
        <taxon>Ascomycota</taxon>
        <taxon>Saccharomycotina</taxon>
        <taxon>Saccharomycetes</taxon>
        <taxon>Phaffomycetales</taxon>
        <taxon>Wickerhamomycetaceae</taxon>
        <taxon>Wickerhamomyces</taxon>
    </lineage>
</organism>
<name>A0A9P8TEU4_9ASCO</name>
<protein>
    <recommendedName>
        <fullName evidence="6">Dephospho-CoA kinase</fullName>
    </recommendedName>
</protein>
<accession>A0A9P8TEU4</accession>